<protein>
    <submittedName>
        <fullName evidence="1">Uncharacterized protein</fullName>
    </submittedName>
</protein>
<comment type="caution">
    <text evidence="1">The sequence shown here is derived from an EMBL/GenBank/DDBJ whole genome shotgun (WGS) entry which is preliminary data.</text>
</comment>
<dbReference type="AlphaFoldDB" id="A0A9P7YAD6"/>
<feature type="non-terminal residue" evidence="1">
    <location>
        <position position="1"/>
    </location>
</feature>
<accession>A0A9P7YAD6</accession>
<keyword evidence="2" id="KW-1185">Reference proteome</keyword>
<dbReference type="Proteomes" id="UP000824998">
    <property type="component" value="Unassembled WGS sequence"/>
</dbReference>
<organism evidence="1 2">
    <name type="scientific">Amylocarpus encephaloides</name>
    <dbReference type="NCBI Taxonomy" id="45428"/>
    <lineage>
        <taxon>Eukaryota</taxon>
        <taxon>Fungi</taxon>
        <taxon>Dikarya</taxon>
        <taxon>Ascomycota</taxon>
        <taxon>Pezizomycotina</taxon>
        <taxon>Leotiomycetes</taxon>
        <taxon>Helotiales</taxon>
        <taxon>Helotiales incertae sedis</taxon>
        <taxon>Amylocarpus</taxon>
    </lineage>
</organism>
<proteinExistence type="predicted"/>
<evidence type="ECO:0000313" key="1">
    <source>
        <dbReference type="EMBL" id="KAG9230110.1"/>
    </source>
</evidence>
<sequence length="91" mass="10928">ESFPLKLTKGQCPIYISDESKSYKERIGSFYRPTKMIDHVKRIHLKRRDLHAKIECYHLGLVLEHVKYFKGHVKEVHGIKLRELRFIRPLK</sequence>
<evidence type="ECO:0000313" key="2">
    <source>
        <dbReference type="Proteomes" id="UP000824998"/>
    </source>
</evidence>
<dbReference type="EMBL" id="MU251700">
    <property type="protein sequence ID" value="KAG9230110.1"/>
    <property type="molecule type" value="Genomic_DNA"/>
</dbReference>
<dbReference type="OrthoDB" id="5223925at2759"/>
<name>A0A9P7YAD6_9HELO</name>
<reference evidence="1" key="1">
    <citation type="journal article" date="2021" name="IMA Fungus">
        <title>Genomic characterization of three marine fungi, including Emericellopsis atlantica sp. nov. with signatures of a generalist lifestyle and marine biomass degradation.</title>
        <authorList>
            <person name="Hagestad O.C."/>
            <person name="Hou L."/>
            <person name="Andersen J.H."/>
            <person name="Hansen E.H."/>
            <person name="Altermark B."/>
            <person name="Li C."/>
            <person name="Kuhnert E."/>
            <person name="Cox R.J."/>
            <person name="Crous P.W."/>
            <person name="Spatafora J.W."/>
            <person name="Lail K."/>
            <person name="Amirebrahimi M."/>
            <person name="Lipzen A."/>
            <person name="Pangilinan J."/>
            <person name="Andreopoulos W."/>
            <person name="Hayes R.D."/>
            <person name="Ng V."/>
            <person name="Grigoriev I.V."/>
            <person name="Jackson S.A."/>
            <person name="Sutton T.D.S."/>
            <person name="Dobson A.D.W."/>
            <person name="Rama T."/>
        </authorList>
    </citation>
    <scope>NUCLEOTIDE SEQUENCE</scope>
    <source>
        <strain evidence="1">TRa018bII</strain>
    </source>
</reference>
<gene>
    <name evidence="1" type="ORF">BJ875DRAFT_385852</name>
</gene>